<dbReference type="InterPro" id="IPR013083">
    <property type="entry name" value="Znf_RING/FYVE/PHD"/>
</dbReference>
<gene>
    <name evidence="7" type="ORF">HNAJ_LOCUS9282</name>
</gene>
<dbReference type="GO" id="GO:0072344">
    <property type="term" value="P:rescue of stalled ribosome"/>
    <property type="evidence" value="ECO:0007669"/>
    <property type="project" value="InterPro"/>
</dbReference>
<feature type="domain" description="RING-type" evidence="6">
    <location>
        <begin position="6"/>
        <end position="50"/>
    </location>
</feature>
<evidence type="ECO:0000256" key="3">
    <source>
        <dbReference type="ARBA" id="ARBA00022833"/>
    </source>
</evidence>
<dbReference type="PROSITE" id="PS00518">
    <property type="entry name" value="ZF_RING_1"/>
    <property type="match status" value="1"/>
</dbReference>
<feature type="compositionally biased region" description="Polar residues" evidence="5">
    <location>
        <begin position="602"/>
        <end position="612"/>
    </location>
</feature>
<feature type="compositionally biased region" description="Low complexity" evidence="5">
    <location>
        <begin position="401"/>
        <end position="412"/>
    </location>
</feature>
<dbReference type="InterPro" id="IPR057634">
    <property type="entry name" value="PAH_ZNF598/HEL2"/>
</dbReference>
<dbReference type="InterPro" id="IPR044288">
    <property type="entry name" value="ZNF598/HEL2"/>
</dbReference>
<dbReference type="WBParaSite" id="HNAJ_0000928701-mRNA-1">
    <property type="protein sequence ID" value="HNAJ_0000928701-mRNA-1"/>
    <property type="gene ID" value="HNAJ_0000928701"/>
</dbReference>
<keyword evidence="1" id="KW-0479">Metal-binding</keyword>
<dbReference type="EMBL" id="UZAE01012557">
    <property type="protein sequence ID" value="VDO05685.1"/>
    <property type="molecule type" value="Genomic_DNA"/>
</dbReference>
<dbReference type="GO" id="GO:0016567">
    <property type="term" value="P:protein ubiquitination"/>
    <property type="evidence" value="ECO:0007669"/>
    <property type="project" value="TreeGrafter"/>
</dbReference>
<feature type="compositionally biased region" description="Low complexity" evidence="5">
    <location>
        <begin position="475"/>
        <end position="488"/>
    </location>
</feature>
<evidence type="ECO:0000256" key="2">
    <source>
        <dbReference type="ARBA" id="ARBA00022771"/>
    </source>
</evidence>
<dbReference type="GO" id="GO:0061630">
    <property type="term" value="F:ubiquitin protein ligase activity"/>
    <property type="evidence" value="ECO:0007669"/>
    <property type="project" value="InterPro"/>
</dbReference>
<evidence type="ECO:0000256" key="5">
    <source>
        <dbReference type="SAM" id="MobiDB-lite"/>
    </source>
</evidence>
<dbReference type="OrthoDB" id="3838338at2759"/>
<dbReference type="AlphaFoldDB" id="A0A158QIF6"/>
<dbReference type="STRING" id="102285.A0A158QIF6"/>
<dbReference type="PROSITE" id="PS50089">
    <property type="entry name" value="ZF_RING_2"/>
    <property type="match status" value="1"/>
</dbReference>
<dbReference type="GO" id="GO:0043022">
    <property type="term" value="F:ribosome binding"/>
    <property type="evidence" value="ECO:0007669"/>
    <property type="project" value="TreeGrafter"/>
</dbReference>
<reference evidence="7 8" key="2">
    <citation type="submission" date="2018-11" db="EMBL/GenBank/DDBJ databases">
        <authorList>
            <consortium name="Pathogen Informatics"/>
        </authorList>
    </citation>
    <scope>NUCLEOTIDE SEQUENCE [LARGE SCALE GENOMIC DNA]</scope>
</reference>
<evidence type="ECO:0000256" key="4">
    <source>
        <dbReference type="PROSITE-ProRule" id="PRU00175"/>
    </source>
</evidence>
<evidence type="ECO:0000313" key="8">
    <source>
        <dbReference type="Proteomes" id="UP000278807"/>
    </source>
</evidence>
<feature type="compositionally biased region" description="Polar residues" evidence="5">
    <location>
        <begin position="674"/>
        <end position="691"/>
    </location>
</feature>
<dbReference type="InterPro" id="IPR017907">
    <property type="entry name" value="Znf_RING_CS"/>
</dbReference>
<dbReference type="Pfam" id="PF25447">
    <property type="entry name" value="RING_ZNF598"/>
    <property type="match status" value="1"/>
</dbReference>
<evidence type="ECO:0000313" key="7">
    <source>
        <dbReference type="EMBL" id="VDO05685.1"/>
    </source>
</evidence>
<dbReference type="GO" id="GO:0008270">
    <property type="term" value="F:zinc ion binding"/>
    <property type="evidence" value="ECO:0007669"/>
    <property type="project" value="UniProtKB-KW"/>
</dbReference>
<keyword evidence="3" id="KW-0862">Zinc</keyword>
<dbReference type="SMART" id="SM00355">
    <property type="entry name" value="ZnF_C2H2"/>
    <property type="match status" value="4"/>
</dbReference>
<evidence type="ECO:0000256" key="1">
    <source>
        <dbReference type="ARBA" id="ARBA00022723"/>
    </source>
</evidence>
<dbReference type="InterPro" id="IPR001841">
    <property type="entry name" value="Znf_RING"/>
</dbReference>
<feature type="compositionally biased region" description="Low complexity" evidence="5">
    <location>
        <begin position="662"/>
        <end position="673"/>
    </location>
</feature>
<feature type="compositionally biased region" description="Polar residues" evidence="5">
    <location>
        <begin position="454"/>
        <end position="472"/>
    </location>
</feature>
<dbReference type="SUPFAM" id="SSF57850">
    <property type="entry name" value="RING/U-box"/>
    <property type="match status" value="1"/>
</dbReference>
<reference evidence="9" key="1">
    <citation type="submission" date="2016-04" db="UniProtKB">
        <authorList>
            <consortium name="WormBaseParasite"/>
        </authorList>
    </citation>
    <scope>IDENTIFICATION</scope>
</reference>
<evidence type="ECO:0000259" key="6">
    <source>
        <dbReference type="PROSITE" id="PS50089"/>
    </source>
</evidence>
<dbReference type="PANTHER" id="PTHR22938">
    <property type="entry name" value="ZINC FINGER PROTEIN 598"/>
    <property type="match status" value="1"/>
</dbReference>
<feature type="region of interest" description="Disordered" evidence="5">
    <location>
        <begin position="330"/>
        <end position="373"/>
    </location>
</feature>
<sequence length="864" mass="94723">MDSNTCPICQYEIEYYSVGACNHPICLRCAVKLRRFGSSDGTIGCCPTCRAKNASNRVSKSPKNWDDFDPTSLIKEPTLNLDFEDESIDEAFRKLMACVCPVCSETKISMGALNSHTSQEHNIFYCDLCIRHAHILPCEFKPMTADELAAHKKWDATSRRGHPVCKFCQQTFYEFENLITHIREKHFLCDICYSSRVFEVFQRQNELFQHYKSAHFVCLECEQNGTMSCFPTEERLAAHRSFNHLNEARNDPSLWQPVQIRYSTQGLISQYTRSGGRRNQHQQNELIDGDFISFLMYCLCLHCAAVFLYFTNIEVPEVYYPAAPRGPNPEEWTGADFPSLTGDTTSTGFTGTTNTQTTSTANDAQQARSGGTASRTVLSHAAVVRGVGGGAFQSDNYDEFPSLPTSAPSSSSNTKAQGPAKPTWVGSSKKPATGASSSNASRRNFPQEVPTASDFPSLSTNISAKPNASSKWGVSAPKASSSSTAPKPIVQRKPTAADFPALVSTSNSSILQEPRLEPFVPLAQHPSSSKAKGGKKDKLRPTDYSPAPDLQHFSSALAKAKKSSWWDAADNDGAVSHLLNNDDARSLSQSLNRIQMVDHLESSNGDTATKSVSKPRPANFSADDFPTLAGDSKKAGNNSKKANNDKQLSSGSVKNGNKKTSTKTNAKKQSAASEGNSKSKSSKQEIQTGNESSEKKMTNFPDLEDTETHLFKSNIYTPPSDFEEKNMAVIKNVKEILGGQGHSKNAFTRCIQLCGLYSEGSLSAQAYIQGLSGVISSSDPDESEWFSRMIALLPNVGLQRALLRVLKGEAAPKIPFANTPARCRGNSPPIWAKNVTSRLQICSKCDQVWKNSFNCASIYSFRFA</sequence>
<feature type="compositionally biased region" description="Polar residues" evidence="5">
    <location>
        <begin position="434"/>
        <end position="444"/>
    </location>
</feature>
<dbReference type="PROSITE" id="PS00028">
    <property type="entry name" value="ZINC_FINGER_C2H2_1"/>
    <property type="match status" value="1"/>
</dbReference>
<dbReference type="Proteomes" id="UP000278807">
    <property type="component" value="Unassembled WGS sequence"/>
</dbReference>
<evidence type="ECO:0000313" key="9">
    <source>
        <dbReference type="WBParaSite" id="HNAJ_0000928701-mRNA-1"/>
    </source>
</evidence>
<accession>A0A158QIF6</accession>
<name>A0A158QIF6_RODNA</name>
<dbReference type="InterPro" id="IPR013087">
    <property type="entry name" value="Znf_C2H2_type"/>
</dbReference>
<keyword evidence="2 4" id="KW-0863">Zinc-finger</keyword>
<dbReference type="PANTHER" id="PTHR22938:SF0">
    <property type="entry name" value="E3 UBIQUITIN-PROTEIN LIGASE ZNF598"/>
    <property type="match status" value="1"/>
</dbReference>
<feature type="region of interest" description="Disordered" evidence="5">
    <location>
        <begin position="519"/>
        <end position="550"/>
    </location>
</feature>
<feature type="compositionally biased region" description="Low complexity" evidence="5">
    <location>
        <begin position="341"/>
        <end position="367"/>
    </location>
</feature>
<dbReference type="Gene3D" id="3.30.40.10">
    <property type="entry name" value="Zinc/RING finger domain, C3HC4 (zinc finger)"/>
    <property type="match status" value="1"/>
</dbReference>
<dbReference type="Pfam" id="PF23202">
    <property type="entry name" value="PAH_ZNF598"/>
    <property type="match status" value="1"/>
</dbReference>
<organism evidence="9">
    <name type="scientific">Rodentolepis nana</name>
    <name type="common">Dwarf tapeworm</name>
    <name type="synonym">Hymenolepis nana</name>
    <dbReference type="NCBI Taxonomy" id="102285"/>
    <lineage>
        <taxon>Eukaryota</taxon>
        <taxon>Metazoa</taxon>
        <taxon>Spiralia</taxon>
        <taxon>Lophotrochozoa</taxon>
        <taxon>Platyhelminthes</taxon>
        <taxon>Cestoda</taxon>
        <taxon>Eucestoda</taxon>
        <taxon>Cyclophyllidea</taxon>
        <taxon>Hymenolepididae</taxon>
        <taxon>Rodentolepis</taxon>
    </lineage>
</organism>
<feature type="region of interest" description="Disordered" evidence="5">
    <location>
        <begin position="602"/>
        <end position="704"/>
    </location>
</feature>
<protein>
    <submittedName>
        <fullName evidence="9">RING-type domain-containing protein</fullName>
    </submittedName>
</protein>
<proteinExistence type="predicted"/>
<feature type="region of interest" description="Disordered" evidence="5">
    <location>
        <begin position="398"/>
        <end position="493"/>
    </location>
</feature>
<keyword evidence="8" id="KW-1185">Reference proteome</keyword>